<dbReference type="Pfam" id="PF02515">
    <property type="entry name" value="CoA_transf_3"/>
    <property type="match status" value="1"/>
</dbReference>
<organism evidence="3">
    <name type="scientific">uncultured Rubrobacteraceae bacterium</name>
    <dbReference type="NCBI Taxonomy" id="349277"/>
    <lineage>
        <taxon>Bacteria</taxon>
        <taxon>Bacillati</taxon>
        <taxon>Actinomycetota</taxon>
        <taxon>Rubrobacteria</taxon>
        <taxon>Rubrobacterales</taxon>
        <taxon>Rubrobacteraceae</taxon>
        <taxon>environmental samples</taxon>
    </lineage>
</organism>
<accession>A0A6J4R6G9</accession>
<dbReference type="Gene3D" id="3.30.1540.10">
    <property type="entry name" value="formyl-coa transferase, domain 3"/>
    <property type="match status" value="1"/>
</dbReference>
<gene>
    <name evidence="3" type="ORF">AVDCRST_MAG28-3357</name>
</gene>
<sequence length="397" mass="42709">MLQATATSVAEPGRTVRGIMLPLEGVRVLDLSRVLAGPYATMMLADLGADVLKIEHPERGDDTRHWGPPFAGGEAAYFLSVNRNKRSAGFDLKDPDGLEKVRELAAGADVLIENMRRGALKKLGLGYEALKETNHGLVYCSITGFGPGEDQDRPGYDFLVQARGGIMGITGFEEPTKVGVAISDMVCGLQAAMAILSALYQRNDTGEGARIEVPLFESQLSWLANRGQGYLVSGEDSGRLGNAHPSIVPYQTFDASDKKVALAVGNDAQFVNLCRAVGREELAEDKRFAHNPDRVANREELVATLQEEFSKKTADEWADIIRGAGVPCGPVNTLADVFSDEHVVSSGILKDVNHPTAGMLKMLASPILVNGERLPIRRPPPTLGQHTDEVTGWPPSG</sequence>
<evidence type="ECO:0000256" key="1">
    <source>
        <dbReference type="ARBA" id="ARBA00022679"/>
    </source>
</evidence>
<proteinExistence type="predicted"/>
<keyword evidence="1" id="KW-0808">Transferase</keyword>
<dbReference type="InterPro" id="IPR003673">
    <property type="entry name" value="CoA-Trfase_fam_III"/>
</dbReference>
<evidence type="ECO:0000256" key="2">
    <source>
        <dbReference type="SAM" id="MobiDB-lite"/>
    </source>
</evidence>
<evidence type="ECO:0000313" key="3">
    <source>
        <dbReference type="EMBL" id="CAA9461562.1"/>
    </source>
</evidence>
<dbReference type="InterPro" id="IPR023606">
    <property type="entry name" value="CoA-Trfase_III_dom_1_sf"/>
</dbReference>
<dbReference type="EMBL" id="CADCVE010000087">
    <property type="protein sequence ID" value="CAA9461562.1"/>
    <property type="molecule type" value="Genomic_DNA"/>
</dbReference>
<reference evidence="3" key="1">
    <citation type="submission" date="2020-02" db="EMBL/GenBank/DDBJ databases">
        <authorList>
            <person name="Meier V. D."/>
        </authorList>
    </citation>
    <scope>NUCLEOTIDE SEQUENCE</scope>
    <source>
        <strain evidence="3">AVDCRST_MAG28</strain>
    </source>
</reference>
<dbReference type="SUPFAM" id="SSF89796">
    <property type="entry name" value="CoA-transferase family III (CaiB/BaiF)"/>
    <property type="match status" value="1"/>
</dbReference>
<protein>
    <submittedName>
        <fullName evidence="3">L-carnitine dehydratase/bile acid-inducible protein F</fullName>
    </submittedName>
</protein>
<dbReference type="GO" id="GO:0008410">
    <property type="term" value="F:CoA-transferase activity"/>
    <property type="evidence" value="ECO:0007669"/>
    <property type="project" value="TreeGrafter"/>
</dbReference>
<dbReference type="Gene3D" id="3.40.50.10540">
    <property type="entry name" value="Crotonobetainyl-coa:carnitine coa-transferase, domain 1"/>
    <property type="match status" value="1"/>
</dbReference>
<dbReference type="InterPro" id="IPR044855">
    <property type="entry name" value="CoA-Trfase_III_dom3_sf"/>
</dbReference>
<dbReference type="InterPro" id="IPR050483">
    <property type="entry name" value="CoA-transferase_III_domain"/>
</dbReference>
<dbReference type="PANTHER" id="PTHR48207:SF3">
    <property type="entry name" value="SUCCINATE--HYDROXYMETHYLGLUTARATE COA-TRANSFERASE"/>
    <property type="match status" value="1"/>
</dbReference>
<dbReference type="AlphaFoldDB" id="A0A6J4R6G9"/>
<name>A0A6J4R6G9_9ACTN</name>
<dbReference type="PANTHER" id="PTHR48207">
    <property type="entry name" value="SUCCINATE--HYDROXYMETHYLGLUTARATE COA-TRANSFERASE"/>
    <property type="match status" value="1"/>
</dbReference>
<feature type="region of interest" description="Disordered" evidence="2">
    <location>
        <begin position="377"/>
        <end position="397"/>
    </location>
</feature>